<gene>
    <name evidence="2" type="ORF">PHATR_33383</name>
</gene>
<accession>B5Y550</accession>
<dbReference type="InParanoid" id="B5Y550"/>
<organism evidence="2 3">
    <name type="scientific">Phaeodactylum tricornutum (strain CCAP 1055/1)</name>
    <dbReference type="NCBI Taxonomy" id="556484"/>
    <lineage>
        <taxon>Eukaryota</taxon>
        <taxon>Sar</taxon>
        <taxon>Stramenopiles</taxon>
        <taxon>Ochrophyta</taxon>
        <taxon>Bacillariophyta</taxon>
        <taxon>Bacillariophyceae</taxon>
        <taxon>Bacillariophycidae</taxon>
        <taxon>Naviculales</taxon>
        <taxon>Phaeodactylaceae</taxon>
        <taxon>Phaeodactylum</taxon>
    </lineage>
</organism>
<protein>
    <submittedName>
        <fullName evidence="2">Uncharacterized protein</fullName>
    </submittedName>
</protein>
<name>B5Y550_PHATC</name>
<dbReference type="KEGG" id="pti:PHATR_33383"/>
<dbReference type="PaxDb" id="2850-Phatr33383"/>
<proteinExistence type="predicted"/>
<reference evidence="2 3" key="1">
    <citation type="journal article" date="2008" name="Nature">
        <title>The Phaeodactylum genome reveals the evolutionary history of diatom genomes.</title>
        <authorList>
            <person name="Bowler C."/>
            <person name="Allen A.E."/>
            <person name="Badger J.H."/>
            <person name="Grimwood J."/>
            <person name="Jabbari K."/>
            <person name="Kuo A."/>
            <person name="Maheswari U."/>
            <person name="Martens C."/>
            <person name="Maumus F."/>
            <person name="Otillar R.P."/>
            <person name="Rayko E."/>
            <person name="Salamov A."/>
            <person name="Vandepoele K."/>
            <person name="Beszteri B."/>
            <person name="Gruber A."/>
            <person name="Heijde M."/>
            <person name="Katinka M."/>
            <person name="Mock T."/>
            <person name="Valentin K."/>
            <person name="Verret F."/>
            <person name="Berges J.A."/>
            <person name="Brownlee C."/>
            <person name="Cadoret J.P."/>
            <person name="Chiovitti A."/>
            <person name="Choi C.J."/>
            <person name="Coesel S."/>
            <person name="De Martino A."/>
            <person name="Detter J.C."/>
            <person name="Durkin C."/>
            <person name="Falciatore A."/>
            <person name="Fournet J."/>
            <person name="Haruta M."/>
            <person name="Huysman M.J."/>
            <person name="Jenkins B.D."/>
            <person name="Jiroutova K."/>
            <person name="Jorgensen R.E."/>
            <person name="Joubert Y."/>
            <person name="Kaplan A."/>
            <person name="Kroger N."/>
            <person name="Kroth P.G."/>
            <person name="La Roche J."/>
            <person name="Lindquist E."/>
            <person name="Lommer M."/>
            <person name="Martin-Jezequel V."/>
            <person name="Lopez P.J."/>
            <person name="Lucas S."/>
            <person name="Mangogna M."/>
            <person name="McGinnis K."/>
            <person name="Medlin L.K."/>
            <person name="Montsant A."/>
            <person name="Oudot-Le Secq M.P."/>
            <person name="Napoli C."/>
            <person name="Obornik M."/>
            <person name="Parker M.S."/>
            <person name="Petit J.L."/>
            <person name="Porcel B.M."/>
            <person name="Poulsen N."/>
            <person name="Robison M."/>
            <person name="Rychlewski L."/>
            <person name="Rynearson T.A."/>
            <person name="Schmutz J."/>
            <person name="Shapiro H."/>
            <person name="Siaut M."/>
            <person name="Stanley M."/>
            <person name="Sussman M.R."/>
            <person name="Taylor A.R."/>
            <person name="Vardi A."/>
            <person name="von Dassow P."/>
            <person name="Vyverman W."/>
            <person name="Willis A."/>
            <person name="Wyrwicz L.S."/>
            <person name="Rokhsar D.S."/>
            <person name="Weissenbach J."/>
            <person name="Armbrust E.V."/>
            <person name="Green B.R."/>
            <person name="Van de Peer Y."/>
            <person name="Grigoriev I.V."/>
        </authorList>
    </citation>
    <scope>NUCLEOTIDE SEQUENCE [LARGE SCALE GENOMIC DNA]</scope>
    <source>
        <strain evidence="2 3">CCAP 1055/1</strain>
    </source>
</reference>
<evidence type="ECO:0000256" key="1">
    <source>
        <dbReference type="SAM" id="MobiDB-lite"/>
    </source>
</evidence>
<evidence type="ECO:0000313" key="3">
    <source>
        <dbReference type="Proteomes" id="UP000000759"/>
    </source>
</evidence>
<reference evidence="3" key="2">
    <citation type="submission" date="2008-08" db="EMBL/GenBank/DDBJ databases">
        <authorList>
            <consortium name="Diatom Consortium"/>
            <person name="Grigoriev I."/>
            <person name="Grimwood J."/>
            <person name="Kuo A."/>
            <person name="Otillar R.P."/>
            <person name="Salamov A."/>
            <person name="Detter J.C."/>
            <person name="Lindquist E."/>
            <person name="Shapiro H."/>
            <person name="Lucas S."/>
            <person name="Glavina del Rio T."/>
            <person name="Pitluck S."/>
            <person name="Rokhsar D."/>
            <person name="Bowler C."/>
        </authorList>
    </citation>
    <scope>GENOME REANNOTATION</scope>
    <source>
        <strain evidence="3">CCAP 1055/1</strain>
    </source>
</reference>
<dbReference type="GeneID" id="7204222"/>
<feature type="region of interest" description="Disordered" evidence="1">
    <location>
        <begin position="118"/>
        <end position="174"/>
    </location>
</feature>
<keyword evidence="3" id="KW-1185">Reference proteome</keyword>
<feature type="compositionally biased region" description="Basic and acidic residues" evidence="1">
    <location>
        <begin position="134"/>
        <end position="151"/>
    </location>
</feature>
<dbReference type="EMBL" id="CP001142">
    <property type="protein sequence ID" value="ACI65879.1"/>
    <property type="molecule type" value="Genomic_DNA"/>
</dbReference>
<dbReference type="HOGENOM" id="CLU_262180_0_0_1"/>
<dbReference type="AlphaFoldDB" id="B5Y550"/>
<dbReference type="RefSeq" id="XP_002186409.1">
    <property type="nucleotide sequence ID" value="XM_002186373.1"/>
</dbReference>
<sequence>MNRNCIYDLSDYESSSIEEDLVSRNSSTSCSLSADLTASGLTCWLLKFLRDEADKTTTGTAGGFDTDRAAALIQRTYRRRRHAGNTSNITSVNGNVAVAAVSNHLVDEASPAVRNATLDSADGEDADAPNIIEATDRENTEHTEEGSERSISEATGLLDTKEKEQEEEEKPIEKSHHWKIAAIAGTFIGAMSLGLKALQTDSPVDEDDLVAAVALFKGAGGIAGGAGGGGAGGAAAGGGTSAIAAAGGGGGAGGAAAAATSGGGVGGTAAGGGAANVAQMQQALQTMAVAASQNAANSVAAGAGAAANPAAAAAAAASSGASSTTVVAATVVAVTAAAVTTGVTVSSRESRSAAEAVRYCPGIAEFDVLPGRMDIDFLGMNDTLSFDEAGLMEDLFTEAYHSVMGNCTGEYKRLIVETVVSCNSEDQCCERVNTVFGEVTRCQFNTEVHCVGCWKREPMFLDSTELESLESDPTTDEGLARSLLGIMKHRSQPKMFASSQDFGDAWVRSLQSPESLALIEAVLDAIKIRSHKSGCSIWSGKHTLRR</sequence>
<evidence type="ECO:0000313" key="2">
    <source>
        <dbReference type="EMBL" id="ACI65879.1"/>
    </source>
</evidence>
<dbReference type="Proteomes" id="UP000000759">
    <property type="component" value="Chromosome 3"/>
</dbReference>